<sequence length="196" mass="20957">MVRLSIDGGKTWGSATKNTAGIWDYSWPTNVTEGSHILTVEATDIAGNKLTQTLDFTIDTLLTVPTITLDSADDSGATGDNITNSKTPSFTLDNIDADVIRVALQIMHNGKNEVVALTKSGGNWVFTPSRDWADGSYTLQVTVEDEAGNIRQSTPLIVKVDTQIAIDNIELINDAGIVGDNLTNDVHPAVPCDGTR</sequence>
<dbReference type="SUPFAM" id="SSF81296">
    <property type="entry name" value="E set domains"/>
    <property type="match status" value="1"/>
</dbReference>
<dbReference type="Pfam" id="PF19077">
    <property type="entry name" value="Big_13"/>
    <property type="match status" value="2"/>
</dbReference>
<dbReference type="InterPro" id="IPR014756">
    <property type="entry name" value="Ig_E-set"/>
</dbReference>
<dbReference type="Proteomes" id="UP000255443">
    <property type="component" value="Unassembled WGS sequence"/>
</dbReference>
<feature type="domain" description="Bacterial Ig-like" evidence="1">
    <location>
        <begin position="62"/>
        <end position="162"/>
    </location>
</feature>
<feature type="domain" description="Bacterial Ig-like" evidence="1">
    <location>
        <begin position="2"/>
        <end position="60"/>
    </location>
</feature>
<dbReference type="Gene3D" id="2.60.40.10">
    <property type="entry name" value="Immunoglobulins"/>
    <property type="match status" value="2"/>
</dbReference>
<name>A0A379TM51_SALER</name>
<proteinExistence type="predicted"/>
<reference evidence="2 3" key="1">
    <citation type="submission" date="2018-06" db="EMBL/GenBank/DDBJ databases">
        <authorList>
            <consortium name="Pathogen Informatics"/>
            <person name="Doyle S."/>
        </authorList>
    </citation>
    <scope>NUCLEOTIDE SEQUENCE [LARGE SCALE GENOMIC DNA]</scope>
    <source>
        <strain evidence="2 3">NCTC7303</strain>
    </source>
</reference>
<gene>
    <name evidence="2" type="ORF">NCTC7303_04058</name>
</gene>
<accession>A0A379TM51</accession>
<dbReference type="InterPro" id="IPR044016">
    <property type="entry name" value="Big_13"/>
</dbReference>
<dbReference type="AlphaFoldDB" id="A0A379TM51"/>
<evidence type="ECO:0000313" key="3">
    <source>
        <dbReference type="Proteomes" id="UP000255443"/>
    </source>
</evidence>
<evidence type="ECO:0000259" key="1">
    <source>
        <dbReference type="Pfam" id="PF19077"/>
    </source>
</evidence>
<organism evidence="2 3">
    <name type="scientific">Salmonella enterica subsp. arizonae</name>
    <dbReference type="NCBI Taxonomy" id="59203"/>
    <lineage>
        <taxon>Bacteria</taxon>
        <taxon>Pseudomonadati</taxon>
        <taxon>Pseudomonadota</taxon>
        <taxon>Gammaproteobacteria</taxon>
        <taxon>Enterobacterales</taxon>
        <taxon>Enterobacteriaceae</taxon>
        <taxon>Salmonella</taxon>
    </lineage>
</organism>
<protein>
    <submittedName>
        <fullName evidence="2">Large repetitive protein</fullName>
    </submittedName>
</protein>
<evidence type="ECO:0000313" key="2">
    <source>
        <dbReference type="EMBL" id="SUG51688.1"/>
    </source>
</evidence>
<dbReference type="InterPro" id="IPR013783">
    <property type="entry name" value="Ig-like_fold"/>
</dbReference>
<dbReference type="EMBL" id="UGXC01000003">
    <property type="protein sequence ID" value="SUG51688.1"/>
    <property type="molecule type" value="Genomic_DNA"/>
</dbReference>